<evidence type="ECO:0000259" key="3">
    <source>
        <dbReference type="Pfam" id="PF00005"/>
    </source>
</evidence>
<keyword evidence="5" id="KW-1185">Reference proteome</keyword>
<dbReference type="Pfam" id="PF00005">
    <property type="entry name" value="ABC_tran"/>
    <property type="match status" value="1"/>
</dbReference>
<dbReference type="PANTHER" id="PTHR48042">
    <property type="entry name" value="ABC TRANSPORTER G FAMILY MEMBER 11"/>
    <property type="match status" value="1"/>
</dbReference>
<keyword evidence="2" id="KW-0813">Transport</keyword>
<accession>A0A7N2R0B7</accession>
<dbReference type="AlphaFoldDB" id="A0A7N2R0B7"/>
<organism evidence="4 5">
    <name type="scientific">Quercus lobata</name>
    <name type="common">Valley oak</name>
    <dbReference type="NCBI Taxonomy" id="97700"/>
    <lineage>
        <taxon>Eukaryota</taxon>
        <taxon>Viridiplantae</taxon>
        <taxon>Streptophyta</taxon>
        <taxon>Embryophyta</taxon>
        <taxon>Tracheophyta</taxon>
        <taxon>Spermatophyta</taxon>
        <taxon>Magnoliopsida</taxon>
        <taxon>eudicotyledons</taxon>
        <taxon>Gunneridae</taxon>
        <taxon>Pentapetalae</taxon>
        <taxon>rosids</taxon>
        <taxon>fabids</taxon>
        <taxon>Fagales</taxon>
        <taxon>Fagaceae</taxon>
        <taxon>Quercus</taxon>
    </lineage>
</organism>
<sequence>MVLPERTSIRAAFTVVRILRCNLVEPLKYENEKPLKYEMGLATCKRHGVTATRRGSGRRHHGVGGAQAPLALYLGPSLLPEENGVFLTWEDLWVTVTNGKEGSKSILEGVTGYAQPGELLAIMGPSGCGKSTLLDALAGELLAY</sequence>
<dbReference type="Proteomes" id="UP000594261">
    <property type="component" value="Chromosome 2"/>
</dbReference>
<evidence type="ECO:0000256" key="2">
    <source>
        <dbReference type="ARBA" id="ARBA00022448"/>
    </source>
</evidence>
<evidence type="ECO:0000256" key="1">
    <source>
        <dbReference type="ARBA" id="ARBA00005814"/>
    </source>
</evidence>
<protein>
    <recommendedName>
        <fullName evidence="3">ABC transporter domain-containing protein</fullName>
    </recommendedName>
</protein>
<reference evidence="4" key="2">
    <citation type="submission" date="2021-01" db="UniProtKB">
        <authorList>
            <consortium name="EnsemblPlants"/>
        </authorList>
    </citation>
    <scope>IDENTIFICATION</scope>
</reference>
<dbReference type="PANTHER" id="PTHR48042:SF1">
    <property type="entry name" value="ABC TRANSPORTER G FAMILY MEMBER 11-LIKE"/>
    <property type="match status" value="1"/>
</dbReference>
<dbReference type="Gene3D" id="3.40.50.300">
    <property type="entry name" value="P-loop containing nucleotide triphosphate hydrolases"/>
    <property type="match status" value="1"/>
</dbReference>
<name>A0A7N2R0B7_QUELO</name>
<dbReference type="EnsemblPlants" id="QL02p098509:mrna">
    <property type="protein sequence ID" value="QL02p098509:mrna"/>
    <property type="gene ID" value="QL02p098509"/>
</dbReference>
<dbReference type="SUPFAM" id="SSF52540">
    <property type="entry name" value="P-loop containing nucleoside triphosphate hydrolases"/>
    <property type="match status" value="1"/>
</dbReference>
<dbReference type="InParanoid" id="A0A7N2R0B7"/>
<proteinExistence type="inferred from homology"/>
<dbReference type="Gramene" id="QL02p098509:mrna">
    <property type="protein sequence ID" value="QL02p098509:mrna"/>
    <property type="gene ID" value="QL02p098509"/>
</dbReference>
<comment type="similarity">
    <text evidence="1">Belongs to the ABC transporter superfamily. ABCG family. Eye pigment precursor importer (TC 3.A.1.204) subfamily.</text>
</comment>
<dbReference type="InterPro" id="IPR027417">
    <property type="entry name" value="P-loop_NTPase"/>
</dbReference>
<evidence type="ECO:0000313" key="5">
    <source>
        <dbReference type="Proteomes" id="UP000594261"/>
    </source>
</evidence>
<dbReference type="InterPro" id="IPR052215">
    <property type="entry name" value="Plant_ABCG"/>
</dbReference>
<evidence type="ECO:0000313" key="4">
    <source>
        <dbReference type="EnsemblPlants" id="QL02p098509:mrna"/>
    </source>
</evidence>
<dbReference type="GO" id="GO:0005524">
    <property type="term" value="F:ATP binding"/>
    <property type="evidence" value="ECO:0007669"/>
    <property type="project" value="InterPro"/>
</dbReference>
<feature type="domain" description="ABC transporter" evidence="3">
    <location>
        <begin position="107"/>
        <end position="141"/>
    </location>
</feature>
<dbReference type="InterPro" id="IPR003439">
    <property type="entry name" value="ABC_transporter-like_ATP-bd"/>
</dbReference>
<reference evidence="5" key="1">
    <citation type="journal article" date="2016" name="G3 (Bethesda)">
        <title>First Draft Assembly and Annotation of the Genome of a California Endemic Oak Quercus lobata Nee (Fagaceae).</title>
        <authorList>
            <person name="Sork V.L."/>
            <person name="Fitz-Gibbon S.T."/>
            <person name="Puiu D."/>
            <person name="Crepeau M."/>
            <person name="Gugger P.F."/>
            <person name="Sherman R."/>
            <person name="Stevens K."/>
            <person name="Langley C.H."/>
            <person name="Pellegrini M."/>
            <person name="Salzberg S.L."/>
        </authorList>
    </citation>
    <scope>NUCLEOTIDE SEQUENCE [LARGE SCALE GENOMIC DNA]</scope>
    <source>
        <strain evidence="5">cv. SW786</strain>
    </source>
</reference>
<dbReference type="GO" id="GO:0016887">
    <property type="term" value="F:ATP hydrolysis activity"/>
    <property type="evidence" value="ECO:0007669"/>
    <property type="project" value="InterPro"/>
</dbReference>